<proteinExistence type="predicted"/>
<name>A0A2I4S639_ORYNI</name>
<reference evidence="2" key="1">
    <citation type="submission" date="2017-07" db="EMBL/GenBank/DDBJ databases">
        <title>Chromosomal microdeletions drove parallel domestication of plant architecture in Asian and African rice#.</title>
        <authorList>
            <person name="Wu Y."/>
            <person name="Zhao S."/>
            <person name="Li X."/>
            <person name="Zhang B."/>
            <person name="Jiang L."/>
            <person name="Tang Y."/>
            <person name="Zhao J."/>
            <person name="Ma X."/>
            <person name="Cai H."/>
            <person name="Sun C."/>
            <person name="Tan L."/>
        </authorList>
    </citation>
    <scope>NUCLEOTIDE SEQUENCE</scope>
</reference>
<evidence type="ECO:0000313" key="2">
    <source>
        <dbReference type="EMBL" id="ASR75374.1"/>
    </source>
</evidence>
<feature type="compositionally biased region" description="Low complexity" evidence="1">
    <location>
        <begin position="84"/>
        <end position="105"/>
    </location>
</feature>
<accession>A0A2I4S639</accession>
<evidence type="ECO:0000256" key="1">
    <source>
        <dbReference type="SAM" id="MobiDB-lite"/>
    </source>
</evidence>
<sequence>MAAASHATAAVVAHAVVLVGGSERQQQCSRADLATAAPCAMDPTTTVAASPAGASSGGRWLFSDHRGGARGWIRDGDGNGFGNGDASPDGPTTTTLRTPGGSSPGQHHVITGASLSPFPFHGGTSECRQR</sequence>
<organism evidence="2">
    <name type="scientific">Oryza nivara</name>
    <name type="common">Indian wild rice</name>
    <name type="synonym">Oryza sativa f. spontanea</name>
    <dbReference type="NCBI Taxonomy" id="4536"/>
    <lineage>
        <taxon>Eukaryota</taxon>
        <taxon>Viridiplantae</taxon>
        <taxon>Streptophyta</taxon>
        <taxon>Embryophyta</taxon>
        <taxon>Tracheophyta</taxon>
        <taxon>Spermatophyta</taxon>
        <taxon>Magnoliopsida</taxon>
        <taxon>Liliopsida</taxon>
        <taxon>Poales</taxon>
        <taxon>Poaceae</taxon>
        <taxon>BOP clade</taxon>
        <taxon>Oryzoideae</taxon>
        <taxon>Oryzeae</taxon>
        <taxon>Oryzinae</taxon>
        <taxon>Oryza</taxon>
    </lineage>
</organism>
<dbReference type="AlphaFoldDB" id="A0A2I4S639"/>
<protein>
    <submittedName>
        <fullName evidence="2">Uncharacterized protein</fullName>
    </submittedName>
</protein>
<feature type="region of interest" description="Disordered" evidence="1">
    <location>
        <begin position="71"/>
        <end position="130"/>
    </location>
</feature>
<dbReference type="EMBL" id="MF503972">
    <property type="protein sequence ID" value="ASR75374.1"/>
    <property type="molecule type" value="Genomic_DNA"/>
</dbReference>
<gene>
    <name evidence="2" type="ORF">NIV_17</name>
</gene>